<evidence type="ECO:0000313" key="2">
    <source>
        <dbReference type="Proteomes" id="UP000249402"/>
    </source>
</evidence>
<dbReference type="AlphaFoldDB" id="A0A395GZ29"/>
<dbReference type="Proteomes" id="UP000249402">
    <property type="component" value="Unassembled WGS sequence"/>
</dbReference>
<dbReference type="GeneID" id="37229789"/>
<dbReference type="EMBL" id="KZ824439">
    <property type="protein sequence ID" value="RAL00583.1"/>
    <property type="molecule type" value="Genomic_DNA"/>
</dbReference>
<dbReference type="RefSeq" id="XP_025574910.1">
    <property type="nucleotide sequence ID" value="XM_025724924.1"/>
</dbReference>
<organism evidence="1 2">
    <name type="scientific">Aspergillus ibericus CBS 121593</name>
    <dbReference type="NCBI Taxonomy" id="1448316"/>
    <lineage>
        <taxon>Eukaryota</taxon>
        <taxon>Fungi</taxon>
        <taxon>Dikarya</taxon>
        <taxon>Ascomycota</taxon>
        <taxon>Pezizomycotina</taxon>
        <taxon>Eurotiomycetes</taxon>
        <taxon>Eurotiomycetidae</taxon>
        <taxon>Eurotiales</taxon>
        <taxon>Aspergillaceae</taxon>
        <taxon>Aspergillus</taxon>
        <taxon>Aspergillus subgen. Circumdati</taxon>
    </lineage>
</organism>
<keyword evidence="2" id="KW-1185">Reference proteome</keyword>
<sequence length="91" mass="9774">MGKRESEGEAEGGSPEMLHRLRQASWSSTVTARLNCAPSPTCSPSSALVYLTVWSFSTGLALYLHSYNTYAFPATEFSLIPPTYLPVGASA</sequence>
<name>A0A395GZ29_9EURO</name>
<evidence type="ECO:0000313" key="1">
    <source>
        <dbReference type="EMBL" id="RAL00583.1"/>
    </source>
</evidence>
<protein>
    <submittedName>
        <fullName evidence="1">Uncharacterized protein</fullName>
    </submittedName>
</protein>
<proteinExistence type="predicted"/>
<dbReference type="VEuPathDB" id="FungiDB:BO80DRAFT_92316"/>
<accession>A0A395GZ29</accession>
<gene>
    <name evidence="1" type="ORF">BO80DRAFT_92316</name>
</gene>
<reference evidence="1 2" key="1">
    <citation type="submission" date="2018-02" db="EMBL/GenBank/DDBJ databases">
        <title>The genomes of Aspergillus section Nigri reveals drivers in fungal speciation.</title>
        <authorList>
            <consortium name="DOE Joint Genome Institute"/>
            <person name="Vesth T.C."/>
            <person name="Nybo J."/>
            <person name="Theobald S."/>
            <person name="Brandl J."/>
            <person name="Frisvad J.C."/>
            <person name="Nielsen K.F."/>
            <person name="Lyhne E.K."/>
            <person name="Kogle M.E."/>
            <person name="Kuo A."/>
            <person name="Riley R."/>
            <person name="Clum A."/>
            <person name="Nolan M."/>
            <person name="Lipzen A."/>
            <person name="Salamov A."/>
            <person name="Henrissat B."/>
            <person name="Wiebenga A."/>
            <person name="De vries R.P."/>
            <person name="Grigoriev I.V."/>
            <person name="Mortensen U.H."/>
            <person name="Andersen M.R."/>
            <person name="Baker S.E."/>
        </authorList>
    </citation>
    <scope>NUCLEOTIDE SEQUENCE [LARGE SCALE GENOMIC DNA]</scope>
    <source>
        <strain evidence="1 2">CBS 121593</strain>
    </source>
</reference>